<organism evidence="8 9">
    <name type="scientific">Micromonospora siamensis</name>
    <dbReference type="NCBI Taxonomy" id="299152"/>
    <lineage>
        <taxon>Bacteria</taxon>
        <taxon>Bacillati</taxon>
        <taxon>Actinomycetota</taxon>
        <taxon>Actinomycetes</taxon>
        <taxon>Micromonosporales</taxon>
        <taxon>Micromonosporaceae</taxon>
        <taxon>Micromonospora</taxon>
    </lineage>
</organism>
<feature type="transmembrane region" description="Helical" evidence="7">
    <location>
        <begin position="218"/>
        <end position="237"/>
    </location>
</feature>
<feature type="transmembrane region" description="Helical" evidence="7">
    <location>
        <begin position="74"/>
        <end position="94"/>
    </location>
</feature>
<reference evidence="8 9" key="1">
    <citation type="submission" date="2016-06" db="EMBL/GenBank/DDBJ databases">
        <authorList>
            <person name="Kjaerup R.B."/>
            <person name="Dalgaard T.S."/>
            <person name="Juul-Madsen H.R."/>
        </authorList>
    </citation>
    <scope>NUCLEOTIDE SEQUENCE [LARGE SCALE GENOMIC DNA]</scope>
    <source>
        <strain evidence="8 9">DSM 45097</strain>
    </source>
</reference>
<dbReference type="PANTHER" id="PTHR30086:SF20">
    <property type="entry name" value="ARGININE EXPORTER PROTEIN ARGO-RELATED"/>
    <property type="match status" value="1"/>
</dbReference>
<comment type="subcellular location">
    <subcellularLocation>
        <location evidence="1">Cell membrane</location>
        <topology evidence="1">Multi-pass membrane protein</topology>
    </subcellularLocation>
</comment>
<dbReference type="GO" id="GO:0005886">
    <property type="term" value="C:plasma membrane"/>
    <property type="evidence" value="ECO:0007669"/>
    <property type="project" value="UniProtKB-SubCell"/>
</dbReference>
<name>A0A1C5JD03_9ACTN</name>
<evidence type="ECO:0000256" key="1">
    <source>
        <dbReference type="ARBA" id="ARBA00004651"/>
    </source>
</evidence>
<sequence length="238" mass="23465">MLTAFVAGLLAGYGVAIPVGAIAVLILGLAARTSFRVGAAAALAVATADGLYAAVAVVGGAGLAALVTPVAGPLRVAAAVVLLGLAAHGLWRAWRGRRGTGRADHDPGRADHDPGRADRHADHGHQGGTRPPGRAAGDGLGTPRRAYLGLLALTLLNPTTVVYFAALVLSRRDAASLDPAAGALFVVGAFVASASWQLTIAGGGTLVGRALAGPRGRLVTAAVSSALIAALAVAVLLP</sequence>
<proteinExistence type="predicted"/>
<protein>
    <submittedName>
        <fullName evidence="8">Arginine exporter protein ArgO</fullName>
    </submittedName>
</protein>
<dbReference type="GO" id="GO:0015171">
    <property type="term" value="F:amino acid transmembrane transporter activity"/>
    <property type="evidence" value="ECO:0007669"/>
    <property type="project" value="TreeGrafter"/>
</dbReference>
<dbReference type="Proteomes" id="UP000198210">
    <property type="component" value="Chromosome I"/>
</dbReference>
<dbReference type="EMBL" id="LT607751">
    <property type="protein sequence ID" value="SCG68413.1"/>
    <property type="molecule type" value="Genomic_DNA"/>
</dbReference>
<dbReference type="RefSeq" id="WP_088972222.1">
    <property type="nucleotide sequence ID" value="NZ_JBHLYF010000004.1"/>
</dbReference>
<gene>
    <name evidence="8" type="ORF">GA0074704_4378</name>
</gene>
<accession>A0A1C5JD03</accession>
<evidence type="ECO:0000256" key="4">
    <source>
        <dbReference type="ARBA" id="ARBA00022989"/>
    </source>
</evidence>
<evidence type="ECO:0000313" key="9">
    <source>
        <dbReference type="Proteomes" id="UP000198210"/>
    </source>
</evidence>
<feature type="compositionally biased region" description="Basic and acidic residues" evidence="6">
    <location>
        <begin position="101"/>
        <end position="125"/>
    </location>
</feature>
<evidence type="ECO:0000256" key="3">
    <source>
        <dbReference type="ARBA" id="ARBA00022692"/>
    </source>
</evidence>
<feature type="region of interest" description="Disordered" evidence="6">
    <location>
        <begin position="98"/>
        <end position="139"/>
    </location>
</feature>
<feature type="transmembrane region" description="Helical" evidence="7">
    <location>
        <begin position="147"/>
        <end position="169"/>
    </location>
</feature>
<keyword evidence="3 7" id="KW-0812">Transmembrane</keyword>
<evidence type="ECO:0000313" key="8">
    <source>
        <dbReference type="EMBL" id="SCG68413.1"/>
    </source>
</evidence>
<feature type="transmembrane region" description="Helical" evidence="7">
    <location>
        <begin position="181"/>
        <end position="206"/>
    </location>
</feature>
<evidence type="ECO:0000256" key="5">
    <source>
        <dbReference type="ARBA" id="ARBA00023136"/>
    </source>
</evidence>
<keyword evidence="5 7" id="KW-0472">Membrane</keyword>
<feature type="transmembrane region" description="Helical" evidence="7">
    <location>
        <begin position="42"/>
        <end position="68"/>
    </location>
</feature>
<dbReference type="InterPro" id="IPR001123">
    <property type="entry name" value="LeuE-type"/>
</dbReference>
<keyword evidence="9" id="KW-1185">Reference proteome</keyword>
<evidence type="ECO:0000256" key="2">
    <source>
        <dbReference type="ARBA" id="ARBA00022475"/>
    </source>
</evidence>
<keyword evidence="2" id="KW-1003">Cell membrane</keyword>
<evidence type="ECO:0000256" key="7">
    <source>
        <dbReference type="SAM" id="Phobius"/>
    </source>
</evidence>
<evidence type="ECO:0000256" key="6">
    <source>
        <dbReference type="SAM" id="MobiDB-lite"/>
    </source>
</evidence>
<dbReference type="PANTHER" id="PTHR30086">
    <property type="entry name" value="ARGININE EXPORTER PROTEIN ARGO"/>
    <property type="match status" value="1"/>
</dbReference>
<dbReference type="Pfam" id="PF01810">
    <property type="entry name" value="LysE"/>
    <property type="match status" value="1"/>
</dbReference>
<dbReference type="AlphaFoldDB" id="A0A1C5JD03"/>
<keyword evidence="4 7" id="KW-1133">Transmembrane helix</keyword>
<feature type="transmembrane region" description="Helical" evidence="7">
    <location>
        <begin position="6"/>
        <end position="30"/>
    </location>
</feature>